<dbReference type="Pfam" id="PF13646">
    <property type="entry name" value="HEAT_2"/>
    <property type="match status" value="1"/>
</dbReference>
<dbReference type="SUPFAM" id="SSF48371">
    <property type="entry name" value="ARM repeat"/>
    <property type="match status" value="1"/>
</dbReference>
<dbReference type="AlphaFoldDB" id="A0AA49GQU3"/>
<dbReference type="NCBIfam" id="TIGR02603">
    <property type="entry name" value="CxxCH_TIGR02603"/>
    <property type="match status" value="1"/>
</dbReference>
<keyword evidence="5" id="KW-0812">Transmembrane</keyword>
<sequence length="1040" mass="115844">MTQPNSPSVRFFFLMALTFTFLGLSLWRCTSPGQEASVNYDSLSDEQKRSAEYALAGLEVADDLQATLFASEPMVVNPTNMDIDHRGRVWVCEGYNYRPSLNPNNPTKAEGDRILIMEDEDGDGKADKSTVFYQGNDVNAALGIWVMDNQAIVSCSPNVFILTDTDGDDKADKKEVLFTGLSGEQHDHAIHAVVFGPDGKLYFNFGNAGEQILDKNGKPVTEQAGIPVSAKGDPYRDGMVFRCDPDGSNFEVLGHNFRNNYEVAVDSYGTLWQSDNDDDGNKGVRINYVMEYGNYGYRDEMTGENWRAYRTGMDDEIPKRHWHQNDPGVVPNLLQTGAGSPTGILVYEGDLLPERFHNQIIHADAGPNVVRSYPVEVDGAGYAATIDNIVTGKDQWFRPSDVCIAPDGSLFIADWYDPGVGGHQMGDQQQGRIYRIAPKGESSKGFSSKKIYNVPELDVSSAEGAIEGLKNPNLSVRYLAWKQLHEMGEQAEPALAELAKSDNPRYQSRALWLLSKLEGKGKQYVDQALQSEDPNLRIAGIRMARERGDDIMPILQEMVKDELPQVRREVALALRYIDSPEADEVWATLAAQHDGKDRWYLEALGIGADLHAESRFTAWMNQIGEDWNTSAGRDIIWRMRNKETIPLLSELIEDSEANTYQDRLRYFRAFDFHLDPSKQEILAGLAVQQHPNQEEITLLALNHIDTERVKRSPQLKTALKTSLDKVKGSQEYIELIKRYELKDHQAALLALAMEKPEESVGVEAAKLLLDFEGEALAQNVLDKGSPEERTALIQALKRVSNEKSTDVLQSVIVDLDKPLAVRQEAVMAFAGDWRGENRLLDIVKSGDLNADLDSTAAKVFSMAMRNSIYEEGALLLGLDRETTDLPPIKELVALDGDPAHGQTVFAQYCQNCHIVNEQGVDYGPALSEIGDKLTKDALYVSILEPSRGVSFGYEGYILKLTDGSEVTGYILSKTEDEVQLRMYGGRTETYPRAQVASIEEMDQSLMFDNLERSMSQEDLVSLVAYLTTLKKGNSSISLNK</sequence>
<accession>A0AA49GQU3</accession>
<dbReference type="PROSITE" id="PS50077">
    <property type="entry name" value="HEAT_REPEAT"/>
    <property type="match status" value="1"/>
</dbReference>
<dbReference type="GO" id="GO:0046872">
    <property type="term" value="F:metal ion binding"/>
    <property type="evidence" value="ECO:0007669"/>
    <property type="project" value="UniProtKB-KW"/>
</dbReference>
<keyword evidence="3 4" id="KW-0408">Iron</keyword>
<dbReference type="PANTHER" id="PTHR33546">
    <property type="entry name" value="LARGE, MULTIFUNCTIONAL SECRETED PROTEIN-RELATED"/>
    <property type="match status" value="1"/>
</dbReference>
<dbReference type="InterPro" id="IPR011989">
    <property type="entry name" value="ARM-like"/>
</dbReference>
<evidence type="ECO:0000313" key="7">
    <source>
        <dbReference type="EMBL" id="WKN38224.1"/>
    </source>
</evidence>
<evidence type="ECO:0000256" key="2">
    <source>
        <dbReference type="ARBA" id="ARBA00022723"/>
    </source>
</evidence>
<keyword evidence="1 4" id="KW-0349">Heme</keyword>
<dbReference type="InterPro" id="IPR009056">
    <property type="entry name" value="Cyt_c-like_dom"/>
</dbReference>
<dbReference type="InterPro" id="IPR021133">
    <property type="entry name" value="HEAT_type_2"/>
</dbReference>
<dbReference type="Gene3D" id="1.10.760.10">
    <property type="entry name" value="Cytochrome c-like domain"/>
    <property type="match status" value="1"/>
</dbReference>
<feature type="domain" description="Cytochrome c" evidence="6">
    <location>
        <begin position="896"/>
        <end position="1030"/>
    </location>
</feature>
<evidence type="ECO:0000259" key="6">
    <source>
        <dbReference type="PROSITE" id="PS51007"/>
    </source>
</evidence>
<dbReference type="EMBL" id="CP120682">
    <property type="protein sequence ID" value="WKN38224.1"/>
    <property type="molecule type" value="Genomic_DNA"/>
</dbReference>
<dbReference type="Pfam" id="PF00034">
    <property type="entry name" value="Cytochrom_C"/>
    <property type="match status" value="1"/>
</dbReference>
<dbReference type="GO" id="GO:0020037">
    <property type="term" value="F:heme binding"/>
    <property type="evidence" value="ECO:0007669"/>
    <property type="project" value="InterPro"/>
</dbReference>
<protein>
    <submittedName>
        <fullName evidence="7">HEAT repeat domain-containing protein</fullName>
    </submittedName>
</protein>
<dbReference type="InterPro" id="IPR013427">
    <property type="entry name" value="Haem-bd_dom_put"/>
</dbReference>
<keyword evidence="5" id="KW-0472">Membrane</keyword>
<evidence type="ECO:0000256" key="3">
    <source>
        <dbReference type="ARBA" id="ARBA00023004"/>
    </source>
</evidence>
<dbReference type="PANTHER" id="PTHR33546:SF1">
    <property type="entry name" value="LARGE, MULTIFUNCTIONAL SECRETED PROTEIN"/>
    <property type="match status" value="1"/>
</dbReference>
<reference evidence="7" key="1">
    <citation type="journal article" date="2023" name="Comput. Struct. Biotechnol. J.">
        <title>Discovery of a novel marine Bacteroidetes with a rich repertoire of carbohydrate-active enzymes.</title>
        <authorList>
            <person name="Chen B."/>
            <person name="Liu G."/>
            <person name="Chen Q."/>
            <person name="Wang H."/>
            <person name="Liu L."/>
            <person name="Tang K."/>
        </authorList>
    </citation>
    <scope>NUCLEOTIDE SEQUENCE</scope>
    <source>
        <strain evidence="7">TK19036</strain>
    </source>
</reference>
<dbReference type="InterPro" id="IPR011030">
    <property type="entry name" value="Lipovitellin_superhlx_dom"/>
</dbReference>
<dbReference type="InterPro" id="IPR055557">
    <property type="entry name" value="DUF7133"/>
</dbReference>
<keyword evidence="5" id="KW-1133">Transmembrane helix</keyword>
<dbReference type="Gene3D" id="1.25.10.10">
    <property type="entry name" value="Leucine-rich Repeat Variant"/>
    <property type="match status" value="1"/>
</dbReference>
<evidence type="ECO:0000256" key="1">
    <source>
        <dbReference type="ARBA" id="ARBA00022617"/>
    </source>
</evidence>
<dbReference type="SUPFAM" id="SSF50952">
    <property type="entry name" value="Soluble quinoprotein glucose dehydrogenase"/>
    <property type="match status" value="1"/>
</dbReference>
<feature type="transmembrane region" description="Helical" evidence="5">
    <location>
        <begin position="9"/>
        <end position="27"/>
    </location>
</feature>
<dbReference type="SUPFAM" id="SSF48431">
    <property type="entry name" value="Lipovitellin-phosvitin complex, superhelical domain"/>
    <property type="match status" value="1"/>
</dbReference>
<name>A0AA49GQU3_9BACT</name>
<evidence type="ECO:0000256" key="4">
    <source>
        <dbReference type="PROSITE-ProRule" id="PRU00433"/>
    </source>
</evidence>
<dbReference type="InterPro" id="IPR011042">
    <property type="entry name" value="6-blade_b-propeller_TolB-like"/>
</dbReference>
<dbReference type="InterPro" id="IPR011041">
    <property type="entry name" value="Quinoprot_gluc/sorb_DH_b-prop"/>
</dbReference>
<dbReference type="Gene3D" id="2.120.10.30">
    <property type="entry name" value="TolB, C-terminal domain"/>
    <property type="match status" value="1"/>
</dbReference>
<dbReference type="InterPro" id="IPR016024">
    <property type="entry name" value="ARM-type_fold"/>
</dbReference>
<dbReference type="GO" id="GO:0009055">
    <property type="term" value="F:electron transfer activity"/>
    <property type="evidence" value="ECO:0007669"/>
    <property type="project" value="InterPro"/>
</dbReference>
<keyword evidence="2 4" id="KW-0479">Metal-binding</keyword>
<reference evidence="7" key="2">
    <citation type="journal article" date="2024" name="Antonie Van Leeuwenhoek">
        <title>Roseihalotalea indica gen. nov., sp. nov., a halophilic Bacteroidetes from mesopelagic Southwest Indian Ocean with higher carbohydrate metabolic potential.</title>
        <authorList>
            <person name="Chen B."/>
            <person name="Zhang M."/>
            <person name="Lin D."/>
            <person name="Ye J."/>
            <person name="Tang K."/>
        </authorList>
    </citation>
    <scope>NUCLEOTIDE SEQUENCE</scope>
    <source>
        <strain evidence="7">TK19036</strain>
    </source>
</reference>
<dbReference type="InterPro" id="IPR036909">
    <property type="entry name" value="Cyt_c-like_dom_sf"/>
</dbReference>
<dbReference type="SUPFAM" id="SSF46626">
    <property type="entry name" value="Cytochrome c"/>
    <property type="match status" value="1"/>
</dbReference>
<proteinExistence type="predicted"/>
<dbReference type="InterPro" id="IPR013428">
    <property type="entry name" value="Membrane-bound_put_N"/>
</dbReference>
<organism evidence="7">
    <name type="scientific">Roseihalotalea indica</name>
    <dbReference type="NCBI Taxonomy" id="2867963"/>
    <lineage>
        <taxon>Bacteria</taxon>
        <taxon>Pseudomonadati</taxon>
        <taxon>Bacteroidota</taxon>
        <taxon>Cytophagia</taxon>
        <taxon>Cytophagales</taxon>
        <taxon>Catalimonadaceae</taxon>
        <taxon>Roseihalotalea</taxon>
    </lineage>
</organism>
<evidence type="ECO:0000256" key="5">
    <source>
        <dbReference type="SAM" id="Phobius"/>
    </source>
</evidence>
<dbReference type="NCBIfam" id="TIGR02604">
    <property type="entry name" value="Piru_Ver_Nterm"/>
    <property type="match status" value="1"/>
</dbReference>
<dbReference type="PROSITE" id="PS51007">
    <property type="entry name" value="CYTC"/>
    <property type="match status" value="1"/>
</dbReference>
<dbReference type="Pfam" id="PF23500">
    <property type="entry name" value="DUF7133"/>
    <property type="match status" value="1"/>
</dbReference>
<gene>
    <name evidence="7" type="ORF">K4G66_05860</name>
</gene>